<dbReference type="FunFam" id="1.10.1200.10:FF:000016">
    <property type="entry name" value="Non-ribosomal peptide synthase"/>
    <property type="match status" value="2"/>
</dbReference>
<protein>
    <submittedName>
        <fullName evidence="5">Amino acid adenylation domain-containing protein</fullName>
    </submittedName>
</protein>
<dbReference type="Pfam" id="PF00668">
    <property type="entry name" value="Condensation"/>
    <property type="match status" value="2"/>
</dbReference>
<comment type="cofactor">
    <cofactor evidence="1">
        <name>pantetheine 4'-phosphate</name>
        <dbReference type="ChEBI" id="CHEBI:47942"/>
    </cofactor>
</comment>
<evidence type="ECO:0000313" key="6">
    <source>
        <dbReference type="Proteomes" id="UP000198797"/>
    </source>
</evidence>
<dbReference type="FunFam" id="2.30.38.10:FF:000001">
    <property type="entry name" value="Non-ribosomal peptide synthetase PvdI"/>
    <property type="match status" value="2"/>
</dbReference>
<dbReference type="OrthoDB" id="5476914at2"/>
<dbReference type="InterPro" id="IPR025110">
    <property type="entry name" value="AMP-bd_C"/>
</dbReference>
<evidence type="ECO:0000256" key="1">
    <source>
        <dbReference type="ARBA" id="ARBA00001957"/>
    </source>
</evidence>
<dbReference type="Gene3D" id="3.40.50.980">
    <property type="match status" value="4"/>
</dbReference>
<dbReference type="GO" id="GO:0003824">
    <property type="term" value="F:catalytic activity"/>
    <property type="evidence" value="ECO:0007669"/>
    <property type="project" value="InterPro"/>
</dbReference>
<dbReference type="GO" id="GO:0043041">
    <property type="term" value="P:amino acid activation for nonribosomal peptide biosynthetic process"/>
    <property type="evidence" value="ECO:0007669"/>
    <property type="project" value="TreeGrafter"/>
</dbReference>
<dbReference type="CDD" id="cd19540">
    <property type="entry name" value="LCL_NRPS-like"/>
    <property type="match status" value="1"/>
</dbReference>
<dbReference type="InterPro" id="IPR020806">
    <property type="entry name" value="PKS_PP-bd"/>
</dbReference>
<feature type="domain" description="Carrier" evidence="4">
    <location>
        <begin position="1009"/>
        <end position="1084"/>
    </location>
</feature>
<dbReference type="InterPro" id="IPR029058">
    <property type="entry name" value="AB_hydrolase_fold"/>
</dbReference>
<dbReference type="SUPFAM" id="SSF47336">
    <property type="entry name" value="ACP-like"/>
    <property type="match status" value="2"/>
</dbReference>
<keyword evidence="2" id="KW-0596">Phosphopantetheine</keyword>
<dbReference type="PROSITE" id="PS50075">
    <property type="entry name" value="CARRIER"/>
    <property type="match status" value="2"/>
</dbReference>
<dbReference type="PROSITE" id="PS00455">
    <property type="entry name" value="AMP_BINDING"/>
    <property type="match status" value="2"/>
</dbReference>
<dbReference type="FunFam" id="3.40.50.12780:FF:000012">
    <property type="entry name" value="Non-ribosomal peptide synthetase"/>
    <property type="match status" value="2"/>
</dbReference>
<dbReference type="GO" id="GO:0072330">
    <property type="term" value="P:monocarboxylic acid biosynthetic process"/>
    <property type="evidence" value="ECO:0007669"/>
    <property type="project" value="UniProtKB-ARBA"/>
</dbReference>
<dbReference type="Gene3D" id="3.40.50.1820">
    <property type="entry name" value="alpha/beta hydrolase"/>
    <property type="match status" value="1"/>
</dbReference>
<dbReference type="InterPro" id="IPR001242">
    <property type="entry name" value="Condensation_dom"/>
</dbReference>
<dbReference type="PANTHER" id="PTHR45527">
    <property type="entry name" value="NONRIBOSOMAL PEPTIDE SYNTHETASE"/>
    <property type="match status" value="1"/>
</dbReference>
<dbReference type="Gene3D" id="1.10.1200.10">
    <property type="entry name" value="ACP-like"/>
    <property type="match status" value="1"/>
</dbReference>
<dbReference type="InterPro" id="IPR000873">
    <property type="entry name" value="AMP-dep_synth/lig_dom"/>
</dbReference>
<dbReference type="InterPro" id="IPR010071">
    <property type="entry name" value="AA_adenyl_dom"/>
</dbReference>
<evidence type="ECO:0000256" key="3">
    <source>
        <dbReference type="ARBA" id="ARBA00022553"/>
    </source>
</evidence>
<gene>
    <name evidence="5" type="ORF">GA0070216_1396</name>
</gene>
<evidence type="ECO:0000259" key="4">
    <source>
        <dbReference type="PROSITE" id="PS50075"/>
    </source>
</evidence>
<evidence type="ECO:0000313" key="5">
    <source>
        <dbReference type="EMBL" id="SCF49855.1"/>
    </source>
</evidence>
<dbReference type="Gene3D" id="3.30.559.30">
    <property type="entry name" value="Nonribosomal peptide synthetase, condensation domain"/>
    <property type="match status" value="2"/>
</dbReference>
<dbReference type="SMART" id="SM00823">
    <property type="entry name" value="PKS_PP"/>
    <property type="match status" value="2"/>
</dbReference>
<dbReference type="GO" id="GO:0044550">
    <property type="term" value="P:secondary metabolite biosynthetic process"/>
    <property type="evidence" value="ECO:0007669"/>
    <property type="project" value="UniProtKB-ARBA"/>
</dbReference>
<dbReference type="NCBIfam" id="TIGR01733">
    <property type="entry name" value="AA-adenyl-dom"/>
    <property type="match status" value="2"/>
</dbReference>
<dbReference type="PANTHER" id="PTHR45527:SF1">
    <property type="entry name" value="FATTY ACID SYNTHASE"/>
    <property type="match status" value="1"/>
</dbReference>
<feature type="non-terminal residue" evidence="5">
    <location>
        <position position="1"/>
    </location>
</feature>
<dbReference type="InterPro" id="IPR020845">
    <property type="entry name" value="AMP-binding_CS"/>
</dbReference>
<dbReference type="Pfam" id="PF00550">
    <property type="entry name" value="PP-binding"/>
    <property type="match status" value="2"/>
</dbReference>
<reference evidence="6" key="1">
    <citation type="submission" date="2016-06" db="EMBL/GenBank/DDBJ databases">
        <authorList>
            <person name="Varghese N."/>
            <person name="Submissions Spin"/>
        </authorList>
    </citation>
    <scope>NUCLEOTIDE SEQUENCE [LARGE SCALE GENOMIC DNA]</scope>
    <source>
        <strain evidence="6">DSM 44100</strain>
    </source>
</reference>
<keyword evidence="6" id="KW-1185">Reference proteome</keyword>
<dbReference type="FunFam" id="3.30.559.10:FF:000012">
    <property type="entry name" value="Non-ribosomal peptide synthetase"/>
    <property type="match status" value="1"/>
</dbReference>
<dbReference type="PROSITE" id="PS00012">
    <property type="entry name" value="PHOSPHOPANTETHEINE"/>
    <property type="match status" value="1"/>
</dbReference>
<dbReference type="GO" id="GO:0031177">
    <property type="term" value="F:phosphopantetheine binding"/>
    <property type="evidence" value="ECO:0007669"/>
    <property type="project" value="InterPro"/>
</dbReference>
<dbReference type="InterPro" id="IPR023213">
    <property type="entry name" value="CAT-like_dom_sf"/>
</dbReference>
<dbReference type="Gene3D" id="3.30.559.10">
    <property type="entry name" value="Chloramphenicol acetyltransferase-like domain"/>
    <property type="match status" value="2"/>
</dbReference>
<dbReference type="GO" id="GO:0008610">
    <property type="term" value="P:lipid biosynthetic process"/>
    <property type="evidence" value="ECO:0007669"/>
    <property type="project" value="UniProtKB-ARBA"/>
</dbReference>
<sequence length="2154" mass="228061">ALAATGGVDTFEVPANLIPADASVITPGMLPLVDLTQEQIDRIAATVDGGAANIADIYPLAPLQEGILFHHLLAEGGDEAYIRPMVLELESRSRLDDFITALQKVIDRHDIYRTSIAWEGLTEPVQVVRRHAVLPVTDVVLPSGVDDLVAELITATGMAMPLGRAPLLDLGVAQIPGRERWLALIRVHHMVEDHTGMDVALAELKTILTGDGNDLPPALPFRDFVAKTRYSAAEEQHERYFAALLGDVDEPTAPFGVTDVLGSGSGVARVVHEFPPALSTQVRDVSRHLGASPATLLHVAWARVLAALSGRYDVVFATVLFGRMNAGAGSDRVPGPFMNMLPVRVRIDQQGASAAVTAMRDQLAELMEHEHAPLAVAQRASAVAADLPLFTSIFNYRHNATVDPEDEAMAGIRMVHSEEPTNYPLSVVVEDDGDQLALAIDAVAPIDAELVSGLLQATTQNLVDTLGATLKGGLDGPLEGVDVFDERDHERLLREWNDTAIEVPDATIPELFERQVRRAPDAPAVVADDGELTYVELDARAERLARSLAARGVGPESLVAVCMPRGVALTVALLGVLKAGGAYLPVDPDYPVERIAYMLHDAQPPVLLATTATAGVLADVATVPVLVTDGAELTAELAAWEPTTLRRGERARADHPAYVIYTSGSTGRPKGVLVSHAGVPSLVAGHVNYLGVGAGCRVGQFASASFDTFGWEWMMALLTGAALVVIPAEHRLGTALPTFLAERRVTHVTLPPAVLATLDETSIASDVVLVVAGEACPLDVLRRWAPGRRMFNSYGPTETTVDATLWRFAPDAREVAIGTPVLNSRAFILDERLTPVPVGVAGELYVAGAGLARGYVGRAGLTAERFVACPHGAAGERMYRTGDRARWTADGELVFAGRADDQVKIHGFRIEPGEIAAVLSAHPGVAQAAVVVREDRPGDKRLVGYLVPTDPEAAEELPGLIRGLAAQRLPDYMVPSALVLLDALPLTSNGKLDRRALPAPDLRGSVGRAPADLREELICAAFAELLGVDRVGADDDFFALGGQSLLAVRLVSRLRAMLGVEVEIRVLFEAPTPAGLAARLAGASAARLSLTARPRPPRVPLSYAQRRLWFIDQLEGPGATYNMPIAVRLTGRVDVPALDGALRDLIGRHEALRTVFPTADGEPYQRILDLADMDWELATAAVPAAELPAAVAAVAERPFDLAVEPPVRASLLTIGPYDHVLVLVLHHIAGDGWSRGPLARDLSAAYGARVAGRSPDWLPLPVQYTDYALWQRELLGADDDPDSLLSRQVGYWRSALDGVPQELSLPTDRPRPAVASHQGHEVPVHLPAALHARLREVTRAEGATVFMALQAALAVLLSRVGAGTDVPIGSTSAGRTDLALDDLVGFFVNTVVTRVDLSGDPAFDEVLNRVRDAGLAGLANQDVPFERLVEELAPTRSLARHPLFQVMLTLQNNAAAVMDLPDLRVEEAPAELSVAKFDLEVIVAESFDASGAPAGLDGVLIAAADLFEAETVNQLARRFVRTVEAVTADPAVRVGSVDVFDPAERELVLARWNDTGRPVPGTLVPDLIAARTVESPDAVAVRYDDTALSYAELDARARRLARTLRDAGAGPETIVGLCLPRGVDMVVAIVAAWQAGAAYLPIDPEQPAERIAYLIDDAVPAVMVTDQAHAELLPDGTPCILLDAPAADAGPAPAGPVLSPAHAAYVIYTSGSTGRPKGVAVPHGGLTNLVEVFRSVLRVGPGTPVLQFASFSFDASVLDLAVTLACGGTLVVATAAQRAEPALLRELVRRTGVRSASVVPSLLGVLSPHDLVGVESMVVGSESIEPSLLTTWARGRRLTHAYGPTEATVIVAAGLVDPDRAGSGATVPFGGPLANSRAFVLDRALAPVPPGVAGELYVAGDQLARGYVRRRGLTAERFVACPYGVAGERMYRTGDLVRWTADGELVFLGRTDDQVKLRGFRIELGEVQAALAAHPGVGRAVATLREDTAGDRRLVGYVVAADGADRGGLSREVRATVAATLPEYMVPSAVVLVDAIPLTPNGKLDRQALPAPDHVARAGLGRPPATPEEVAICAVFAAALGLDLVTADDDFFELGGHSLLAIDVIGRIRDRLGVEVGIRELFESPTPAGLAGRMGAAAAAPARPALRPMRGRTD</sequence>
<dbReference type="InterPro" id="IPR045851">
    <property type="entry name" value="AMP-bd_C_sf"/>
</dbReference>
<dbReference type="FunFam" id="3.40.50.980:FF:000001">
    <property type="entry name" value="Non-ribosomal peptide synthetase"/>
    <property type="match status" value="2"/>
</dbReference>
<dbReference type="Proteomes" id="UP000198797">
    <property type="component" value="Unassembled WGS sequence"/>
</dbReference>
<dbReference type="InterPro" id="IPR006162">
    <property type="entry name" value="Ppantetheine_attach_site"/>
</dbReference>
<dbReference type="EMBL" id="FMCU01000039">
    <property type="protein sequence ID" value="SCF49855.1"/>
    <property type="molecule type" value="Genomic_DNA"/>
</dbReference>
<keyword evidence="3" id="KW-0597">Phosphoprotein</keyword>
<dbReference type="Pfam" id="PF13193">
    <property type="entry name" value="AMP-binding_C"/>
    <property type="match status" value="2"/>
</dbReference>
<dbReference type="Pfam" id="PF00501">
    <property type="entry name" value="AMP-binding"/>
    <property type="match status" value="2"/>
</dbReference>
<dbReference type="CDD" id="cd19544">
    <property type="entry name" value="E-C_NRPS"/>
    <property type="match status" value="1"/>
</dbReference>
<dbReference type="SUPFAM" id="SSF52777">
    <property type="entry name" value="CoA-dependent acyltransferases"/>
    <property type="match status" value="4"/>
</dbReference>
<dbReference type="FunFam" id="3.30.300.30:FF:000010">
    <property type="entry name" value="Enterobactin synthetase component F"/>
    <property type="match status" value="2"/>
</dbReference>
<dbReference type="SUPFAM" id="SSF56801">
    <property type="entry name" value="Acetyl-CoA synthetase-like"/>
    <property type="match status" value="2"/>
</dbReference>
<dbReference type="GO" id="GO:0005829">
    <property type="term" value="C:cytosol"/>
    <property type="evidence" value="ECO:0007669"/>
    <property type="project" value="TreeGrafter"/>
</dbReference>
<dbReference type="InterPro" id="IPR036736">
    <property type="entry name" value="ACP-like_sf"/>
</dbReference>
<name>A0A1C5AX93_9ACTN</name>
<dbReference type="Gene3D" id="2.30.38.10">
    <property type="entry name" value="Luciferase, Domain 3"/>
    <property type="match status" value="2"/>
</dbReference>
<accession>A0A1C5AX93</accession>
<dbReference type="Gene3D" id="3.30.300.30">
    <property type="match status" value="2"/>
</dbReference>
<dbReference type="InterPro" id="IPR009081">
    <property type="entry name" value="PP-bd_ACP"/>
</dbReference>
<dbReference type="STRING" id="121616.GA0070216_1396"/>
<evidence type="ECO:0000256" key="2">
    <source>
        <dbReference type="ARBA" id="ARBA00022450"/>
    </source>
</evidence>
<proteinExistence type="predicted"/>
<organism evidence="5 6">
    <name type="scientific">Micromonospora matsumotoense</name>
    <dbReference type="NCBI Taxonomy" id="121616"/>
    <lineage>
        <taxon>Bacteria</taxon>
        <taxon>Bacillati</taxon>
        <taxon>Actinomycetota</taxon>
        <taxon>Actinomycetes</taxon>
        <taxon>Micromonosporales</taxon>
        <taxon>Micromonosporaceae</taxon>
        <taxon>Micromonospora</taxon>
    </lineage>
</organism>
<feature type="domain" description="Carrier" evidence="4">
    <location>
        <begin position="2063"/>
        <end position="2138"/>
    </location>
</feature>